<evidence type="ECO:0000256" key="2">
    <source>
        <dbReference type="ARBA" id="ARBA00022714"/>
    </source>
</evidence>
<keyword evidence="7" id="KW-0520">NAD</keyword>
<dbReference type="Pfam" id="PF00355">
    <property type="entry name" value="Rieske"/>
    <property type="match status" value="1"/>
</dbReference>
<dbReference type="PRINTS" id="PR00090">
    <property type="entry name" value="RNGDIOXGNASE"/>
</dbReference>
<dbReference type="InterPro" id="IPR001663">
    <property type="entry name" value="Rng_hydr_dOase-A"/>
</dbReference>
<dbReference type="InterPro" id="IPR017941">
    <property type="entry name" value="Rieske_2Fe-2S"/>
</dbReference>
<dbReference type="PANTHER" id="PTHR43756">
    <property type="entry name" value="CHOLINE MONOOXYGENASE, CHLOROPLASTIC"/>
    <property type="match status" value="1"/>
</dbReference>
<evidence type="ECO:0000256" key="6">
    <source>
        <dbReference type="ARBA" id="ARBA00023014"/>
    </source>
</evidence>
<proteinExistence type="predicted"/>
<evidence type="ECO:0000259" key="8">
    <source>
        <dbReference type="PROSITE" id="PS51296"/>
    </source>
</evidence>
<keyword evidence="4" id="KW-0560">Oxidoreductase</keyword>
<dbReference type="GO" id="GO:0005506">
    <property type="term" value="F:iron ion binding"/>
    <property type="evidence" value="ECO:0007669"/>
    <property type="project" value="InterPro"/>
</dbReference>
<dbReference type="Gene3D" id="2.102.10.10">
    <property type="entry name" value="Rieske [2Fe-2S] iron-sulphur domain"/>
    <property type="match status" value="1"/>
</dbReference>
<dbReference type="PANTHER" id="PTHR43756:SF5">
    <property type="entry name" value="CHOLINE MONOOXYGENASE, CHLOROPLASTIC"/>
    <property type="match status" value="1"/>
</dbReference>
<comment type="cofactor">
    <cofactor evidence="1">
        <name>Fe cation</name>
        <dbReference type="ChEBI" id="CHEBI:24875"/>
    </cofactor>
</comment>
<sequence>MEKLEQLINNQVKDWSLDQAFYKDKEIFDLEIEKIYMNSWLLAGHESQIPNTGDYFLFNLLSESVIIIRGKDGVIRAFMNVCRHRGSHVCLESQGNVKRLTCPYHAWTYNLEGALVAAQNLSNKIDKENLSLHNCSIDVIEGLILINFADNPSSLAMMKQDLSEPMQMFGMKDLKIAAHRNYSIEANWKLTVENYNECYHCAPAHPEYAKSHSLKYDESSNEYQSAQNIMIETLAACGMKDYEINADYVDQIASQEQYAYGRYALFDGYITGSEDGKALAPLIGEITEYNPGASDFCLGPVSFLLAYSDHVVAYVFTPVTHQTSQCDVYWMVDKDAKEDKDYDLEHLIWLWDVTTKADERIIANNQKGVNSRKYTSGPFSEKESTEKRFISWYLDQLRETL</sequence>
<dbReference type="PROSITE" id="PS00570">
    <property type="entry name" value="RING_HYDROXYL_ALPHA"/>
    <property type="match status" value="1"/>
</dbReference>
<dbReference type="InterPro" id="IPR015879">
    <property type="entry name" value="Ring_hydroxy_dOase_asu_C_dom"/>
</dbReference>
<protein>
    <recommendedName>
        <fullName evidence="8">Rieske domain-containing protein</fullName>
    </recommendedName>
</protein>
<keyword evidence="3" id="KW-0479">Metal-binding</keyword>
<dbReference type="CDD" id="cd08884">
    <property type="entry name" value="RHO_alpha_C_GbcA-like"/>
    <property type="match status" value="1"/>
</dbReference>
<evidence type="ECO:0000256" key="7">
    <source>
        <dbReference type="ARBA" id="ARBA00023027"/>
    </source>
</evidence>
<dbReference type="InterPro" id="IPR036922">
    <property type="entry name" value="Rieske_2Fe-2S_sf"/>
</dbReference>
<dbReference type="AlphaFoldDB" id="A0A381TIB8"/>
<dbReference type="SUPFAM" id="SSF50022">
    <property type="entry name" value="ISP domain"/>
    <property type="match status" value="1"/>
</dbReference>
<evidence type="ECO:0000313" key="9">
    <source>
        <dbReference type="EMBL" id="SVA15241.1"/>
    </source>
</evidence>
<keyword evidence="5" id="KW-0408">Iron</keyword>
<evidence type="ECO:0000256" key="3">
    <source>
        <dbReference type="ARBA" id="ARBA00022723"/>
    </source>
</evidence>
<dbReference type="PROSITE" id="PS51296">
    <property type="entry name" value="RIESKE"/>
    <property type="match status" value="1"/>
</dbReference>
<dbReference type="Gene3D" id="3.90.380.10">
    <property type="entry name" value="Naphthalene 1,2-dioxygenase Alpha Subunit, Chain A, domain 1"/>
    <property type="match status" value="1"/>
</dbReference>
<keyword evidence="2" id="KW-0001">2Fe-2S</keyword>
<accession>A0A381TIB8</accession>
<reference evidence="9" key="1">
    <citation type="submission" date="2018-05" db="EMBL/GenBank/DDBJ databases">
        <authorList>
            <person name="Lanie J.A."/>
            <person name="Ng W.-L."/>
            <person name="Kazmierczak K.M."/>
            <person name="Andrzejewski T.M."/>
            <person name="Davidsen T.M."/>
            <person name="Wayne K.J."/>
            <person name="Tettelin H."/>
            <person name="Glass J.I."/>
            <person name="Rusch D."/>
            <person name="Podicherti R."/>
            <person name="Tsui H.-C.T."/>
            <person name="Winkler M.E."/>
        </authorList>
    </citation>
    <scope>NUCLEOTIDE SEQUENCE</scope>
</reference>
<evidence type="ECO:0000256" key="1">
    <source>
        <dbReference type="ARBA" id="ARBA00001962"/>
    </source>
</evidence>
<keyword evidence="6" id="KW-0411">Iron-sulfur</keyword>
<gene>
    <name evidence="9" type="ORF">METZ01_LOCUS68095</name>
</gene>
<dbReference type="GO" id="GO:0016491">
    <property type="term" value="F:oxidoreductase activity"/>
    <property type="evidence" value="ECO:0007669"/>
    <property type="project" value="UniProtKB-KW"/>
</dbReference>
<dbReference type="SUPFAM" id="SSF55961">
    <property type="entry name" value="Bet v1-like"/>
    <property type="match status" value="1"/>
</dbReference>
<dbReference type="GO" id="GO:0051537">
    <property type="term" value="F:2 iron, 2 sulfur cluster binding"/>
    <property type="evidence" value="ECO:0007669"/>
    <property type="project" value="UniProtKB-KW"/>
</dbReference>
<dbReference type="InterPro" id="IPR015881">
    <property type="entry name" value="ARHD_Rieske_2Fe_2S"/>
</dbReference>
<evidence type="ECO:0000256" key="4">
    <source>
        <dbReference type="ARBA" id="ARBA00023002"/>
    </source>
</evidence>
<dbReference type="Pfam" id="PF00848">
    <property type="entry name" value="Ring_hydroxyl_A"/>
    <property type="match status" value="1"/>
</dbReference>
<dbReference type="EMBL" id="UINC01004562">
    <property type="protein sequence ID" value="SVA15241.1"/>
    <property type="molecule type" value="Genomic_DNA"/>
</dbReference>
<feature type="domain" description="Rieske" evidence="8">
    <location>
        <begin position="40"/>
        <end position="146"/>
    </location>
</feature>
<evidence type="ECO:0000256" key="5">
    <source>
        <dbReference type="ARBA" id="ARBA00023004"/>
    </source>
</evidence>
<dbReference type="CDD" id="cd03469">
    <property type="entry name" value="Rieske_RO_Alpha_N"/>
    <property type="match status" value="1"/>
</dbReference>
<name>A0A381TIB8_9ZZZZ</name>
<organism evidence="9">
    <name type="scientific">marine metagenome</name>
    <dbReference type="NCBI Taxonomy" id="408172"/>
    <lineage>
        <taxon>unclassified sequences</taxon>
        <taxon>metagenomes</taxon>
        <taxon>ecological metagenomes</taxon>
    </lineage>
</organism>